<dbReference type="AlphaFoldDB" id="A0A3Q3L610"/>
<dbReference type="GeneTree" id="ENSGT00390000010825"/>
<evidence type="ECO:0000313" key="14">
    <source>
        <dbReference type="Proteomes" id="UP000261640"/>
    </source>
</evidence>
<protein>
    <recommendedName>
        <fullName evidence="9">RIB43A-like with coiled-coils protein 1</fullName>
    </recommendedName>
</protein>
<dbReference type="GeneID" id="113145255"/>
<evidence type="ECO:0000256" key="8">
    <source>
        <dbReference type="ARBA" id="ARBA00023273"/>
    </source>
</evidence>
<dbReference type="Proteomes" id="UP000261640">
    <property type="component" value="Unplaced"/>
</dbReference>
<keyword evidence="4" id="KW-0282">Flagellum</keyword>
<dbReference type="PANTHER" id="PTHR14517">
    <property type="entry name" value="RIB43A-RELATED"/>
    <property type="match status" value="1"/>
</dbReference>
<dbReference type="RefSeq" id="XP_026187509.1">
    <property type="nucleotide sequence ID" value="XM_026331724.1"/>
</dbReference>
<evidence type="ECO:0000256" key="7">
    <source>
        <dbReference type="ARBA" id="ARBA00023212"/>
    </source>
</evidence>
<dbReference type="InterPro" id="IPR008805">
    <property type="entry name" value="RIB43A"/>
</dbReference>
<organism evidence="13 14">
    <name type="scientific">Mastacembelus armatus</name>
    <name type="common">zig-zag eel</name>
    <dbReference type="NCBI Taxonomy" id="205130"/>
    <lineage>
        <taxon>Eukaryota</taxon>
        <taxon>Metazoa</taxon>
        <taxon>Chordata</taxon>
        <taxon>Craniata</taxon>
        <taxon>Vertebrata</taxon>
        <taxon>Euteleostomi</taxon>
        <taxon>Actinopterygii</taxon>
        <taxon>Neopterygii</taxon>
        <taxon>Teleostei</taxon>
        <taxon>Neoteleostei</taxon>
        <taxon>Acanthomorphata</taxon>
        <taxon>Anabantaria</taxon>
        <taxon>Synbranchiformes</taxon>
        <taxon>Mastacembelidae</taxon>
        <taxon>Mastacembelus</taxon>
    </lineage>
</organism>
<evidence type="ECO:0000256" key="3">
    <source>
        <dbReference type="ARBA" id="ARBA00022490"/>
    </source>
</evidence>
<dbReference type="STRING" id="205130.ENSMAMP00000008857"/>
<keyword evidence="14" id="KW-1185">Reference proteome</keyword>
<dbReference type="OrthoDB" id="429119at2759"/>
<keyword evidence="6" id="KW-0969">Cilium</keyword>
<proteinExistence type="inferred from homology"/>
<evidence type="ECO:0000256" key="9">
    <source>
        <dbReference type="ARBA" id="ARBA00041087"/>
    </source>
</evidence>
<evidence type="ECO:0000256" key="10">
    <source>
        <dbReference type="ARBA" id="ARBA00046435"/>
    </source>
</evidence>
<evidence type="ECO:0000256" key="5">
    <source>
        <dbReference type="ARBA" id="ARBA00023054"/>
    </source>
</evidence>
<dbReference type="FunCoup" id="A0A3Q3L610">
    <property type="interactions" value="2"/>
</dbReference>
<sequence>MYKVDLPVDQSTEKAAERRRLAEEARKARIFNTRLRVMGLDLDALNQQVEEKKHQKNMEMQRNKAFDKLRNYHDSILLQQDTDERERRAALHPDLTQYWATHQRVEDSRDADLKCGLKGAVSITVPKGELGPASMQIFQGEGIGEEQMRREQMKKTERDLREQREENERRHMENKHRETLLSRELMHQGLRGMEQAALEEECKKAARIALDSYNRALAAERAEKLEEQHRREERENLAETWHTLTSDMMTECPETADRAVGGGRPRQVPTDRWKGMSHEQLSAIHAEQEAQRLEKQKQRDAEKTRDAAWDLQLLKLCKEAEDEEKRAAELRRERRIQVDQHNMQLAREQQAHLEYLNKKLYTNKPTKDYFYQFNTGSR</sequence>
<keyword evidence="3" id="KW-0963">Cytoplasm</keyword>
<comment type="similarity">
    <text evidence="2">Belongs to the RIB43A family.</text>
</comment>
<keyword evidence="7" id="KW-0206">Cytoskeleton</keyword>
<dbReference type="Pfam" id="PF05914">
    <property type="entry name" value="RIB43A"/>
    <property type="match status" value="1"/>
</dbReference>
<keyword evidence="5 11" id="KW-0175">Coiled coil</keyword>
<keyword evidence="8" id="KW-0966">Cell projection</keyword>
<evidence type="ECO:0000256" key="2">
    <source>
        <dbReference type="ARBA" id="ARBA00006875"/>
    </source>
</evidence>
<evidence type="ECO:0000256" key="4">
    <source>
        <dbReference type="ARBA" id="ARBA00022846"/>
    </source>
</evidence>
<reference evidence="13" key="2">
    <citation type="submission" date="2025-09" db="UniProtKB">
        <authorList>
            <consortium name="Ensembl"/>
        </authorList>
    </citation>
    <scope>IDENTIFICATION</scope>
</reference>
<evidence type="ECO:0000256" key="11">
    <source>
        <dbReference type="SAM" id="Coils"/>
    </source>
</evidence>
<evidence type="ECO:0000256" key="12">
    <source>
        <dbReference type="SAM" id="MobiDB-lite"/>
    </source>
</evidence>
<evidence type="ECO:0000256" key="1">
    <source>
        <dbReference type="ARBA" id="ARBA00004611"/>
    </source>
</evidence>
<comment type="subunit">
    <text evidence="10">Microtubule inner protein component of sperm flagellar doublet microtubules.</text>
</comment>
<feature type="coiled-coil region" evidence="11">
    <location>
        <begin position="203"/>
        <end position="235"/>
    </location>
</feature>
<evidence type="ECO:0000256" key="6">
    <source>
        <dbReference type="ARBA" id="ARBA00023069"/>
    </source>
</evidence>
<dbReference type="InParanoid" id="A0A3Q3L610"/>
<accession>A0A3Q3L610</accession>
<evidence type="ECO:0000313" key="13">
    <source>
        <dbReference type="Ensembl" id="ENSMAMP00000008857.1"/>
    </source>
</evidence>
<reference evidence="13" key="1">
    <citation type="submission" date="2025-08" db="UniProtKB">
        <authorList>
            <consortium name="Ensembl"/>
        </authorList>
    </citation>
    <scope>IDENTIFICATION</scope>
</reference>
<name>A0A3Q3L610_9TELE</name>
<feature type="region of interest" description="Disordered" evidence="12">
    <location>
        <begin position="146"/>
        <end position="176"/>
    </location>
</feature>
<comment type="subcellular location">
    <subcellularLocation>
        <location evidence="1">Cytoplasm</location>
        <location evidence="1">Cytoskeleton</location>
        <location evidence="1">Flagellum axoneme</location>
    </subcellularLocation>
</comment>
<dbReference type="Ensembl" id="ENSMAMT00000009084.2">
    <property type="protein sequence ID" value="ENSMAMP00000008857.1"/>
    <property type="gene ID" value="ENSMAMG00000006002.2"/>
</dbReference>
<dbReference type="CTD" id="158787"/>
<dbReference type="PANTHER" id="PTHR14517:SF11">
    <property type="entry name" value="RIB43A-LIKE WITH COILED-COILS PROTEIN 1"/>
    <property type="match status" value="1"/>
</dbReference>
<feature type="coiled-coil region" evidence="11">
    <location>
        <begin position="276"/>
        <end position="340"/>
    </location>
</feature>